<name>A0A177LZW7_METMH</name>
<accession>A0A177LZW7</accession>
<keyword evidence="11" id="KW-0697">Rotamase</keyword>
<evidence type="ECO:0000256" key="5">
    <source>
        <dbReference type="ARBA" id="ARBA00022989"/>
    </source>
</evidence>
<dbReference type="EMBL" id="LUUH01000088">
    <property type="protein sequence ID" value="OAH98512.1"/>
    <property type="molecule type" value="Genomic_DNA"/>
</dbReference>
<evidence type="ECO:0000256" key="9">
    <source>
        <dbReference type="ARBA" id="ARBA00040743"/>
    </source>
</evidence>
<evidence type="ECO:0000256" key="12">
    <source>
        <dbReference type="SAM" id="Phobius"/>
    </source>
</evidence>
<comment type="subcellular location">
    <subcellularLocation>
        <location evidence="1">Cell inner membrane</location>
        <topology evidence="1">Single-pass type II membrane protein</topology>
        <orientation evidence="1">Periplasmic side</orientation>
    </subcellularLocation>
</comment>
<dbReference type="InterPro" id="IPR027304">
    <property type="entry name" value="Trigger_fact/SurA_dom_sf"/>
</dbReference>
<dbReference type="PANTHER" id="PTHR47529">
    <property type="entry name" value="PEPTIDYL-PROLYL CIS-TRANS ISOMERASE D"/>
    <property type="match status" value="1"/>
</dbReference>
<dbReference type="Pfam" id="PF00639">
    <property type="entry name" value="Rotamase"/>
    <property type="match status" value="1"/>
</dbReference>
<feature type="domain" description="PpiC" evidence="13">
    <location>
        <begin position="255"/>
        <end position="354"/>
    </location>
</feature>
<organism evidence="14 15">
    <name type="scientific">Methylomonas methanica</name>
    <dbReference type="NCBI Taxonomy" id="421"/>
    <lineage>
        <taxon>Bacteria</taxon>
        <taxon>Pseudomonadati</taxon>
        <taxon>Pseudomonadota</taxon>
        <taxon>Gammaproteobacteria</taxon>
        <taxon>Methylococcales</taxon>
        <taxon>Methylococcaceae</taxon>
        <taxon>Methylomonas</taxon>
    </lineage>
</organism>
<dbReference type="InterPro" id="IPR000297">
    <property type="entry name" value="PPIase_PpiC"/>
</dbReference>
<evidence type="ECO:0000256" key="1">
    <source>
        <dbReference type="ARBA" id="ARBA00004382"/>
    </source>
</evidence>
<dbReference type="SUPFAM" id="SSF109998">
    <property type="entry name" value="Triger factor/SurA peptide-binding domain-like"/>
    <property type="match status" value="1"/>
</dbReference>
<dbReference type="Gene3D" id="1.10.4030.10">
    <property type="entry name" value="Porin chaperone SurA, peptide-binding domain"/>
    <property type="match status" value="1"/>
</dbReference>
<dbReference type="GO" id="GO:0005886">
    <property type="term" value="C:plasma membrane"/>
    <property type="evidence" value="ECO:0007669"/>
    <property type="project" value="UniProtKB-SubCell"/>
</dbReference>
<keyword evidence="2" id="KW-1003">Cell membrane</keyword>
<dbReference type="InterPro" id="IPR052029">
    <property type="entry name" value="PpiD_chaperone"/>
</dbReference>
<keyword evidence="5 12" id="KW-1133">Transmembrane helix</keyword>
<evidence type="ECO:0000256" key="10">
    <source>
        <dbReference type="ARBA" id="ARBA00042775"/>
    </source>
</evidence>
<dbReference type="PROSITE" id="PS50198">
    <property type="entry name" value="PPIC_PPIASE_2"/>
    <property type="match status" value="1"/>
</dbReference>
<evidence type="ECO:0000313" key="14">
    <source>
        <dbReference type="EMBL" id="OAH98512.1"/>
    </source>
</evidence>
<evidence type="ECO:0000256" key="8">
    <source>
        <dbReference type="ARBA" id="ARBA00038408"/>
    </source>
</evidence>
<dbReference type="InterPro" id="IPR046357">
    <property type="entry name" value="PPIase_dom_sf"/>
</dbReference>
<evidence type="ECO:0000256" key="6">
    <source>
        <dbReference type="ARBA" id="ARBA00023136"/>
    </source>
</evidence>
<feature type="transmembrane region" description="Helical" evidence="12">
    <location>
        <begin position="12"/>
        <end position="30"/>
    </location>
</feature>
<dbReference type="PANTHER" id="PTHR47529:SF1">
    <property type="entry name" value="PERIPLASMIC CHAPERONE PPID"/>
    <property type="match status" value="1"/>
</dbReference>
<comment type="caution">
    <text evidence="14">The sequence shown here is derived from an EMBL/GenBank/DDBJ whole genome shotgun (WGS) entry which is preliminary data.</text>
</comment>
<dbReference type="Pfam" id="PF13624">
    <property type="entry name" value="SurA_N_3"/>
    <property type="match status" value="1"/>
</dbReference>
<keyword evidence="3" id="KW-0997">Cell inner membrane</keyword>
<dbReference type="Proteomes" id="UP000077763">
    <property type="component" value="Unassembled WGS sequence"/>
</dbReference>
<evidence type="ECO:0000256" key="2">
    <source>
        <dbReference type="ARBA" id="ARBA00022475"/>
    </source>
</evidence>
<evidence type="ECO:0000256" key="3">
    <source>
        <dbReference type="ARBA" id="ARBA00022519"/>
    </source>
</evidence>
<dbReference type="SUPFAM" id="SSF54534">
    <property type="entry name" value="FKBP-like"/>
    <property type="match status" value="1"/>
</dbReference>
<reference evidence="14 15" key="1">
    <citation type="submission" date="2016-03" db="EMBL/GenBank/DDBJ databases">
        <authorList>
            <person name="Ploux O."/>
        </authorList>
    </citation>
    <scope>NUCLEOTIDE SEQUENCE [LARGE SCALE GENOMIC DNA]</scope>
    <source>
        <strain evidence="14 15">R-45371</strain>
    </source>
</reference>
<keyword evidence="6 12" id="KW-0472">Membrane</keyword>
<dbReference type="PROSITE" id="PS01096">
    <property type="entry name" value="PPIC_PPIASE_1"/>
    <property type="match status" value="1"/>
</dbReference>
<keyword evidence="11 14" id="KW-0413">Isomerase</keyword>
<evidence type="ECO:0000259" key="13">
    <source>
        <dbReference type="PROSITE" id="PS50198"/>
    </source>
</evidence>
<keyword evidence="7" id="KW-0143">Chaperone</keyword>
<dbReference type="InterPro" id="IPR023058">
    <property type="entry name" value="PPIase_PpiC_CS"/>
</dbReference>
<evidence type="ECO:0000313" key="15">
    <source>
        <dbReference type="Proteomes" id="UP000077763"/>
    </source>
</evidence>
<dbReference type="Gene3D" id="3.10.50.40">
    <property type="match status" value="1"/>
</dbReference>
<protein>
    <recommendedName>
        <fullName evidence="9">Periplasmic chaperone PpiD</fullName>
    </recommendedName>
    <alternativeName>
        <fullName evidence="10">Periplasmic folding chaperone</fullName>
    </alternativeName>
</protein>
<dbReference type="RefSeq" id="WP_064038419.1">
    <property type="nucleotide sequence ID" value="NZ_LUUH01000088.1"/>
</dbReference>
<evidence type="ECO:0000256" key="7">
    <source>
        <dbReference type="ARBA" id="ARBA00023186"/>
    </source>
</evidence>
<comment type="similarity">
    <text evidence="8">Belongs to the PpiD chaperone family.</text>
</comment>
<keyword evidence="4 12" id="KW-0812">Transmembrane</keyword>
<proteinExistence type="inferred from homology"/>
<evidence type="ECO:0000256" key="4">
    <source>
        <dbReference type="ARBA" id="ARBA00022692"/>
    </source>
</evidence>
<sequence length="622" mass="68274">MLLEIREKVHGLFASIILILICVLFGLWGIQNYLGGGKEAPVVSVGDKEFFQRDVSQAYQQYAQNLAGMKFDEETIKKQALQKLVRDEVLLQYVQDQNLLVSDDTARDFIQTLEYFQKDGKFDKTQYQTMLGSQGMSSAEFVNRIKKALVMEQFQRAVVDSSFVTPAEINNFFKIQNQTRDVEYVTVPLTPISQQPGEEEITAYYQQHQDAYQTPEQVAIEYVELSLDKLAAEINPSEEQLKAYYEEQKVQFTTKERRKISHILFAFNKDKTADELALQKALKAKQDLKNKDFAALAAEVSDDKLSAKNGGDLGLFNVGVMEKAFEDAASSLKLGEVSEPVKSAFGYHLIKVTELIPGDVKPYEAVKAEVSKAYQKAQAEAKFNTLAEKVAEVSYENPDSLAAVAQLLGGATSKTEAFTRAVGEGIAADEKVRAAAFSEDVLKGSNSEPLEIGGDKVVVLRMLSHQPAASRELKEVKAQVIAAIQQDKAKQQAIATADKIKQELAGGKTLAQIAEALHLQTKKINGLTRTASDLPAAVTQEIFRTAKPKAGQPSVAVIDEAKGGKLVVSVNSVNEGVMSDSDKSKQALIAKNISTAFGKAQMEAVLNALQTKADIVINTQKQ</sequence>
<dbReference type="GO" id="GO:0003755">
    <property type="term" value="F:peptidyl-prolyl cis-trans isomerase activity"/>
    <property type="evidence" value="ECO:0007669"/>
    <property type="project" value="UniProtKB-KW"/>
</dbReference>
<dbReference type="AlphaFoldDB" id="A0A177LZW7"/>
<gene>
    <name evidence="14" type="ORF">A1353_02470</name>
</gene>
<evidence type="ECO:0000256" key="11">
    <source>
        <dbReference type="PROSITE-ProRule" id="PRU00278"/>
    </source>
</evidence>